<dbReference type="Gene3D" id="3.40.50.1820">
    <property type="entry name" value="alpha/beta hydrolase"/>
    <property type="match status" value="1"/>
</dbReference>
<dbReference type="EMBL" id="CP053564">
    <property type="protein sequence ID" value="QJY46907.1"/>
    <property type="molecule type" value="Genomic_DNA"/>
</dbReference>
<name>A0A6M6JJ26_9PSEU</name>
<evidence type="ECO:0000259" key="1">
    <source>
        <dbReference type="Pfam" id="PF12697"/>
    </source>
</evidence>
<evidence type="ECO:0000313" key="3">
    <source>
        <dbReference type="Proteomes" id="UP000505377"/>
    </source>
</evidence>
<dbReference type="PANTHER" id="PTHR37017">
    <property type="entry name" value="AB HYDROLASE-1 DOMAIN-CONTAINING PROTEIN-RELATED"/>
    <property type="match status" value="1"/>
</dbReference>
<dbReference type="KEGG" id="pbro:HOP40_14660"/>
<sequence>MSPRVVLVHGAWHDGSCWAPVAELLAGRGHDVVAVDLPSDRPGATTDEYVEAVLAAAGPQGRVVLVGHSLGGLTVPVAAQRLGPDRVAALVLVAALVPLPGSSWADRTRAEPGIMAAGFGRGQVRGDDGTTSWPPDAAAANLYAGVAEELAGTGTQDGPAAVAAAVAAVRPQDWTLTREVTPLAEWPAVRTVQVVCAADRVVDPQWSRTGGVVPGAEVVELAGGHFPMLTRPAELADLLAGVVGRAG</sequence>
<keyword evidence="2" id="KW-0378">Hydrolase</keyword>
<reference evidence="2 3" key="1">
    <citation type="submission" date="2020-05" db="EMBL/GenBank/DDBJ databases">
        <authorList>
            <person name="Mo P."/>
        </authorList>
    </citation>
    <scope>NUCLEOTIDE SEQUENCE [LARGE SCALE GENOMIC DNA]</scope>
    <source>
        <strain evidence="2 3">Gen01</strain>
    </source>
</reference>
<accession>A0A6M6JJ26</accession>
<protein>
    <submittedName>
        <fullName evidence="2">Alpha/beta fold hydrolase</fullName>
    </submittedName>
</protein>
<dbReference type="Pfam" id="PF12697">
    <property type="entry name" value="Abhydrolase_6"/>
    <property type="match status" value="1"/>
</dbReference>
<feature type="domain" description="AB hydrolase-1" evidence="1">
    <location>
        <begin position="5"/>
        <end position="237"/>
    </location>
</feature>
<dbReference type="RefSeq" id="WP_172158845.1">
    <property type="nucleotide sequence ID" value="NZ_CP053564.1"/>
</dbReference>
<dbReference type="GO" id="GO:0016787">
    <property type="term" value="F:hydrolase activity"/>
    <property type="evidence" value="ECO:0007669"/>
    <property type="project" value="UniProtKB-KW"/>
</dbReference>
<gene>
    <name evidence="2" type="ORF">HOP40_14660</name>
</gene>
<dbReference type="InterPro" id="IPR029058">
    <property type="entry name" value="AB_hydrolase_fold"/>
</dbReference>
<keyword evidence="3" id="KW-1185">Reference proteome</keyword>
<dbReference type="InterPro" id="IPR000073">
    <property type="entry name" value="AB_hydrolase_1"/>
</dbReference>
<dbReference type="InterPro" id="IPR052897">
    <property type="entry name" value="Sec-Metab_Biosynth_Hydrolase"/>
</dbReference>
<organism evidence="2 3">
    <name type="scientific">Pseudonocardia broussonetiae</name>
    <dbReference type="NCBI Taxonomy" id="2736640"/>
    <lineage>
        <taxon>Bacteria</taxon>
        <taxon>Bacillati</taxon>
        <taxon>Actinomycetota</taxon>
        <taxon>Actinomycetes</taxon>
        <taxon>Pseudonocardiales</taxon>
        <taxon>Pseudonocardiaceae</taxon>
        <taxon>Pseudonocardia</taxon>
    </lineage>
</organism>
<dbReference type="SUPFAM" id="SSF53474">
    <property type="entry name" value="alpha/beta-Hydrolases"/>
    <property type="match status" value="1"/>
</dbReference>
<dbReference type="Proteomes" id="UP000505377">
    <property type="component" value="Chromosome"/>
</dbReference>
<dbReference type="PANTHER" id="PTHR37017:SF11">
    <property type="entry name" value="ESTERASE_LIPASE_THIOESTERASE DOMAIN-CONTAINING PROTEIN"/>
    <property type="match status" value="1"/>
</dbReference>
<proteinExistence type="predicted"/>
<dbReference type="AlphaFoldDB" id="A0A6M6JJ26"/>
<evidence type="ECO:0000313" key="2">
    <source>
        <dbReference type="EMBL" id="QJY46907.1"/>
    </source>
</evidence>